<comment type="caution">
    <text evidence="1">The sequence shown here is derived from an EMBL/GenBank/DDBJ whole genome shotgun (WGS) entry which is preliminary data.</text>
</comment>
<organism evidence="1">
    <name type="scientific">marine sediment metagenome</name>
    <dbReference type="NCBI Taxonomy" id="412755"/>
    <lineage>
        <taxon>unclassified sequences</taxon>
        <taxon>metagenomes</taxon>
        <taxon>ecological metagenomes</taxon>
    </lineage>
</organism>
<proteinExistence type="predicted"/>
<evidence type="ECO:0000313" key="1">
    <source>
        <dbReference type="EMBL" id="GAI81772.1"/>
    </source>
</evidence>
<protein>
    <submittedName>
        <fullName evidence="1">Uncharacterized protein</fullName>
    </submittedName>
</protein>
<name>X1RLX5_9ZZZZ</name>
<feature type="non-terminal residue" evidence="1">
    <location>
        <position position="63"/>
    </location>
</feature>
<accession>X1RLX5</accession>
<dbReference type="EMBL" id="BARW01010893">
    <property type="protein sequence ID" value="GAI81772.1"/>
    <property type="molecule type" value="Genomic_DNA"/>
</dbReference>
<gene>
    <name evidence="1" type="ORF">S12H4_21240</name>
</gene>
<dbReference type="AlphaFoldDB" id="X1RLX5"/>
<reference evidence="1" key="1">
    <citation type="journal article" date="2014" name="Front. Microbiol.">
        <title>High frequency of phylogenetically diverse reductive dehalogenase-homologous genes in deep subseafloor sedimentary metagenomes.</title>
        <authorList>
            <person name="Kawai M."/>
            <person name="Futagami T."/>
            <person name="Toyoda A."/>
            <person name="Takaki Y."/>
            <person name="Nishi S."/>
            <person name="Hori S."/>
            <person name="Arai W."/>
            <person name="Tsubouchi T."/>
            <person name="Morono Y."/>
            <person name="Uchiyama I."/>
            <person name="Ito T."/>
            <person name="Fujiyama A."/>
            <person name="Inagaki F."/>
            <person name="Takami H."/>
        </authorList>
    </citation>
    <scope>NUCLEOTIDE SEQUENCE</scope>
    <source>
        <strain evidence="1">Expedition CK06-06</strain>
    </source>
</reference>
<sequence>MLCVFLVTDGCVSYSESIKRVMGRTNHIRLTSIRDKRVNNNNIERLNGTIRERLKVMRGLQNT</sequence>